<evidence type="ECO:0000313" key="2">
    <source>
        <dbReference type="Proteomes" id="UP000779574"/>
    </source>
</evidence>
<proteinExistence type="predicted"/>
<dbReference type="Proteomes" id="UP000779574">
    <property type="component" value="Unassembled WGS sequence"/>
</dbReference>
<comment type="caution">
    <text evidence="1">The sequence shown here is derived from an EMBL/GenBank/DDBJ whole genome shotgun (WGS) entry which is preliminary data.</text>
</comment>
<protein>
    <submittedName>
        <fullName evidence="1">Uncharacterized protein</fullName>
    </submittedName>
</protein>
<feature type="non-terminal residue" evidence="1">
    <location>
        <position position="328"/>
    </location>
</feature>
<dbReference type="EMBL" id="JAHFXF010000504">
    <property type="protein sequence ID" value="KAG9686571.1"/>
    <property type="molecule type" value="Genomic_DNA"/>
</dbReference>
<sequence length="328" mass="37160">MNTVDEIRAKSDLALTTAALSRMAYQGSYYLLWTQQTHLSNEIDLLKYHIADIERQLLKAQETLNHPDTKRLERRKAKWAANSQRKYLTHLERALHSLLHSLSACQAQIARIHSKASWQADKHANAWTMYHGLHYTDLIPTLETHQPEVRSSSPDSGFSEPALYAQPFDLDFAEDQTTHVFSHELQHPLPLTIQTQVMEQLSTPIQTTFLSPSADDFTPISKASHKAISPLAAPFSPFVFAKANPPGPDSPINARPLFTQPVWTPSFDWSEQVDDEMIPVSPKAKTEEQDAKKGPEKRYSIAAIELIESRLKHKRQISEVSRRLLAQG</sequence>
<gene>
    <name evidence="1" type="ORF">KCU76_g10929</name>
</gene>
<organism evidence="1 2">
    <name type="scientific">Aureobasidium melanogenum</name>
    <name type="common">Aureobasidium pullulans var. melanogenum</name>
    <dbReference type="NCBI Taxonomy" id="46634"/>
    <lineage>
        <taxon>Eukaryota</taxon>
        <taxon>Fungi</taxon>
        <taxon>Dikarya</taxon>
        <taxon>Ascomycota</taxon>
        <taxon>Pezizomycotina</taxon>
        <taxon>Dothideomycetes</taxon>
        <taxon>Dothideomycetidae</taxon>
        <taxon>Dothideales</taxon>
        <taxon>Saccotheciaceae</taxon>
        <taxon>Aureobasidium</taxon>
    </lineage>
</organism>
<dbReference type="AlphaFoldDB" id="A0A9P8ED26"/>
<accession>A0A9P8ED26</accession>
<reference evidence="1" key="2">
    <citation type="submission" date="2021-08" db="EMBL/GenBank/DDBJ databases">
        <authorList>
            <person name="Gostincar C."/>
            <person name="Sun X."/>
            <person name="Song Z."/>
            <person name="Gunde-Cimerman N."/>
        </authorList>
    </citation>
    <scope>NUCLEOTIDE SEQUENCE</scope>
    <source>
        <strain evidence="1">EXF-9911</strain>
    </source>
</reference>
<reference evidence="1" key="1">
    <citation type="journal article" date="2021" name="J Fungi (Basel)">
        <title>Virulence traits and population genomics of the black yeast Aureobasidium melanogenum.</title>
        <authorList>
            <person name="Cernosa A."/>
            <person name="Sun X."/>
            <person name="Gostincar C."/>
            <person name="Fang C."/>
            <person name="Gunde-Cimerman N."/>
            <person name="Song Z."/>
        </authorList>
    </citation>
    <scope>NUCLEOTIDE SEQUENCE</scope>
    <source>
        <strain evidence="1">EXF-9911</strain>
    </source>
</reference>
<name>A0A9P8ED26_AURME</name>
<dbReference type="OrthoDB" id="3914899at2759"/>
<evidence type="ECO:0000313" key="1">
    <source>
        <dbReference type="EMBL" id="KAG9686571.1"/>
    </source>
</evidence>